<sequence length="388" mass="43614">MDFWVVAAATGAGYVAKHWQNLSGEKDGSPNPTPMPSPRLQPDACRVFSKIPNSVFPQPVSGPAPIFIEKQVFQDDTDEINGKHDYFDTSGHRLYEYRTNNTNGKSFSSLRPLVVTNNGRDSGRKQTTQLDDMKDRKIVFMNEIGSSVEASFLEPDGSTKLPRRPKQMYVKRFETGNDIVPLFLGITIGILSTTVSNQHEVKHLNELLEEAESMVRDLHNKLETKDGISTKEHGTEANKTATDSPKADNFELTSDIEAELEAELVRLEQNMTNAVEVDSDIEADMARGDFNLDAVTWQLDSRSELDNSDKSESTGRPDFTPNYAVSPLDLRLRLHEVIESELRARIEELEAILENQNSQRKPPSPDPQEENSFWDFDHTRIESSSSTP</sequence>
<comment type="caution">
    <text evidence="1">The sequence shown here is derived from an EMBL/GenBank/DDBJ whole genome shotgun (WGS) entry which is preliminary data.</text>
</comment>
<name>A0ACB9CHP8_ARCLA</name>
<dbReference type="Proteomes" id="UP001055879">
    <property type="component" value="Linkage Group LG04"/>
</dbReference>
<keyword evidence="2" id="KW-1185">Reference proteome</keyword>
<evidence type="ECO:0000313" key="1">
    <source>
        <dbReference type="EMBL" id="KAI3733766.1"/>
    </source>
</evidence>
<dbReference type="EMBL" id="CM042050">
    <property type="protein sequence ID" value="KAI3733766.1"/>
    <property type="molecule type" value="Genomic_DNA"/>
</dbReference>
<reference evidence="2" key="1">
    <citation type="journal article" date="2022" name="Mol. Ecol. Resour.">
        <title>The genomes of chicory, endive, great burdock and yacon provide insights into Asteraceae palaeo-polyploidization history and plant inulin production.</title>
        <authorList>
            <person name="Fan W."/>
            <person name="Wang S."/>
            <person name="Wang H."/>
            <person name="Wang A."/>
            <person name="Jiang F."/>
            <person name="Liu H."/>
            <person name="Zhao H."/>
            <person name="Xu D."/>
            <person name="Zhang Y."/>
        </authorList>
    </citation>
    <scope>NUCLEOTIDE SEQUENCE [LARGE SCALE GENOMIC DNA]</scope>
    <source>
        <strain evidence="2">cv. Niubang</strain>
    </source>
</reference>
<proteinExistence type="predicted"/>
<protein>
    <submittedName>
        <fullName evidence="1">Uncharacterized protein</fullName>
    </submittedName>
</protein>
<reference evidence="1 2" key="2">
    <citation type="journal article" date="2022" name="Mol. Ecol. Resour.">
        <title>The genomes of chicory, endive, great burdock and yacon provide insights into Asteraceae paleo-polyploidization history and plant inulin production.</title>
        <authorList>
            <person name="Fan W."/>
            <person name="Wang S."/>
            <person name="Wang H."/>
            <person name="Wang A."/>
            <person name="Jiang F."/>
            <person name="Liu H."/>
            <person name="Zhao H."/>
            <person name="Xu D."/>
            <person name="Zhang Y."/>
        </authorList>
    </citation>
    <scope>NUCLEOTIDE SEQUENCE [LARGE SCALE GENOMIC DNA]</scope>
    <source>
        <strain evidence="2">cv. Niubang</strain>
    </source>
</reference>
<accession>A0ACB9CHP8</accession>
<evidence type="ECO:0000313" key="2">
    <source>
        <dbReference type="Proteomes" id="UP001055879"/>
    </source>
</evidence>
<organism evidence="1 2">
    <name type="scientific">Arctium lappa</name>
    <name type="common">Greater burdock</name>
    <name type="synonym">Lappa major</name>
    <dbReference type="NCBI Taxonomy" id="4217"/>
    <lineage>
        <taxon>Eukaryota</taxon>
        <taxon>Viridiplantae</taxon>
        <taxon>Streptophyta</taxon>
        <taxon>Embryophyta</taxon>
        <taxon>Tracheophyta</taxon>
        <taxon>Spermatophyta</taxon>
        <taxon>Magnoliopsida</taxon>
        <taxon>eudicotyledons</taxon>
        <taxon>Gunneridae</taxon>
        <taxon>Pentapetalae</taxon>
        <taxon>asterids</taxon>
        <taxon>campanulids</taxon>
        <taxon>Asterales</taxon>
        <taxon>Asteraceae</taxon>
        <taxon>Carduoideae</taxon>
        <taxon>Cardueae</taxon>
        <taxon>Arctiinae</taxon>
        <taxon>Arctium</taxon>
    </lineage>
</organism>
<gene>
    <name evidence="1" type="ORF">L6452_13222</name>
</gene>